<name>A0A8B8NBF6_9MYRT</name>
<evidence type="ECO:0000256" key="1">
    <source>
        <dbReference type="SAM" id="Coils"/>
    </source>
</evidence>
<accession>A0A8B8NBF6</accession>
<evidence type="ECO:0000313" key="3">
    <source>
        <dbReference type="Proteomes" id="UP000827889"/>
    </source>
</evidence>
<dbReference type="GeneID" id="115732776"/>
<protein>
    <submittedName>
        <fullName evidence="4">Uncharacterized protein LOC115732776</fullName>
    </submittedName>
</protein>
<dbReference type="RefSeq" id="XP_030519319.1">
    <property type="nucleotide sequence ID" value="XM_030663459.2"/>
</dbReference>
<dbReference type="PANTHER" id="PTHR36383">
    <property type="entry name" value="OS09G0529350 PROTEIN"/>
    <property type="match status" value="1"/>
</dbReference>
<dbReference type="Proteomes" id="UP000827889">
    <property type="component" value="Chromosome 5"/>
</dbReference>
<dbReference type="OrthoDB" id="198474at2759"/>
<evidence type="ECO:0000256" key="2">
    <source>
        <dbReference type="SAM" id="MobiDB-lite"/>
    </source>
</evidence>
<dbReference type="AlphaFoldDB" id="A0A8B8NBF6"/>
<dbReference type="KEGG" id="rarg:115732776"/>
<proteinExistence type="predicted"/>
<keyword evidence="3" id="KW-1185">Reference proteome</keyword>
<organism evidence="3 4">
    <name type="scientific">Rhodamnia argentea</name>
    <dbReference type="NCBI Taxonomy" id="178133"/>
    <lineage>
        <taxon>Eukaryota</taxon>
        <taxon>Viridiplantae</taxon>
        <taxon>Streptophyta</taxon>
        <taxon>Embryophyta</taxon>
        <taxon>Tracheophyta</taxon>
        <taxon>Spermatophyta</taxon>
        <taxon>Magnoliopsida</taxon>
        <taxon>eudicotyledons</taxon>
        <taxon>Gunneridae</taxon>
        <taxon>Pentapetalae</taxon>
        <taxon>rosids</taxon>
        <taxon>malvids</taxon>
        <taxon>Myrtales</taxon>
        <taxon>Myrtaceae</taxon>
        <taxon>Myrtoideae</taxon>
        <taxon>Myrteae</taxon>
        <taxon>Australasian group</taxon>
        <taxon>Rhodamnia</taxon>
    </lineage>
</organism>
<sequence>MEVQLLPQSLALPISPTSSRPSSPRRRASLKTAFHRRHAHARRVPRTLVAKCSVFEDEQSGDLKDVLSGMVGARVEELLSREENRGLLDGLERASRRVDQARRELAEIERQEVEAR</sequence>
<feature type="region of interest" description="Disordered" evidence="2">
    <location>
        <begin position="1"/>
        <end position="29"/>
    </location>
</feature>
<gene>
    <name evidence="4" type="primary">LOC115732776</name>
</gene>
<keyword evidence="1" id="KW-0175">Coiled coil</keyword>
<reference evidence="4" key="1">
    <citation type="submission" date="2025-08" db="UniProtKB">
        <authorList>
            <consortium name="RefSeq"/>
        </authorList>
    </citation>
    <scope>IDENTIFICATION</scope>
    <source>
        <tissue evidence="4">Leaf</tissue>
    </source>
</reference>
<dbReference type="PANTHER" id="PTHR36383:SF1">
    <property type="entry name" value="PROTEIN, PUTATIVE-RELATED"/>
    <property type="match status" value="1"/>
</dbReference>
<evidence type="ECO:0000313" key="4">
    <source>
        <dbReference type="RefSeq" id="XP_030519319.1"/>
    </source>
</evidence>
<feature type="compositionally biased region" description="Low complexity" evidence="2">
    <location>
        <begin position="13"/>
        <end position="22"/>
    </location>
</feature>
<feature type="coiled-coil region" evidence="1">
    <location>
        <begin position="84"/>
        <end position="111"/>
    </location>
</feature>